<dbReference type="EMBL" id="KN839879">
    <property type="protein sequence ID" value="KIJ59900.1"/>
    <property type="molecule type" value="Genomic_DNA"/>
</dbReference>
<dbReference type="HOGENOM" id="CLU_001305_5_1_1"/>
<dbReference type="OrthoDB" id="9991317at2759"/>
<protein>
    <recommendedName>
        <fullName evidence="1">CHAT domain-containing protein</fullName>
    </recommendedName>
</protein>
<dbReference type="Gene3D" id="1.25.40.10">
    <property type="entry name" value="Tetratricopeptide repeat domain"/>
    <property type="match status" value="1"/>
</dbReference>
<accession>A0A0C9VQA8</accession>
<evidence type="ECO:0000313" key="3">
    <source>
        <dbReference type="Proteomes" id="UP000053820"/>
    </source>
</evidence>
<feature type="domain" description="CHAT" evidence="1">
    <location>
        <begin position="438"/>
        <end position="703"/>
    </location>
</feature>
<evidence type="ECO:0000313" key="2">
    <source>
        <dbReference type="EMBL" id="KIJ59900.1"/>
    </source>
</evidence>
<dbReference type="Proteomes" id="UP000053820">
    <property type="component" value="Unassembled WGS sequence"/>
</dbReference>
<evidence type="ECO:0000259" key="1">
    <source>
        <dbReference type="Pfam" id="PF12770"/>
    </source>
</evidence>
<gene>
    <name evidence="2" type="ORF">HYDPIDRAFT_140089</name>
</gene>
<dbReference type="InterPro" id="IPR024983">
    <property type="entry name" value="CHAT_dom"/>
</dbReference>
<reference evidence="2 3" key="1">
    <citation type="submission" date="2014-04" db="EMBL/GenBank/DDBJ databases">
        <title>Evolutionary Origins and Diversification of the Mycorrhizal Mutualists.</title>
        <authorList>
            <consortium name="DOE Joint Genome Institute"/>
            <consortium name="Mycorrhizal Genomics Consortium"/>
            <person name="Kohler A."/>
            <person name="Kuo A."/>
            <person name="Nagy L.G."/>
            <person name="Floudas D."/>
            <person name="Copeland A."/>
            <person name="Barry K.W."/>
            <person name="Cichocki N."/>
            <person name="Veneault-Fourrey C."/>
            <person name="LaButti K."/>
            <person name="Lindquist E.A."/>
            <person name="Lipzen A."/>
            <person name="Lundell T."/>
            <person name="Morin E."/>
            <person name="Murat C."/>
            <person name="Riley R."/>
            <person name="Ohm R."/>
            <person name="Sun H."/>
            <person name="Tunlid A."/>
            <person name="Henrissat B."/>
            <person name="Grigoriev I.V."/>
            <person name="Hibbett D.S."/>
            <person name="Martin F."/>
        </authorList>
    </citation>
    <scope>NUCLEOTIDE SEQUENCE [LARGE SCALE GENOMIC DNA]</scope>
    <source>
        <strain evidence="2 3">MD-312</strain>
    </source>
</reference>
<name>A0A0C9VQA8_9AGAM</name>
<proteinExistence type="predicted"/>
<organism evidence="2 3">
    <name type="scientific">Hydnomerulius pinastri MD-312</name>
    <dbReference type="NCBI Taxonomy" id="994086"/>
    <lineage>
        <taxon>Eukaryota</taxon>
        <taxon>Fungi</taxon>
        <taxon>Dikarya</taxon>
        <taxon>Basidiomycota</taxon>
        <taxon>Agaricomycotina</taxon>
        <taxon>Agaricomycetes</taxon>
        <taxon>Agaricomycetidae</taxon>
        <taxon>Boletales</taxon>
        <taxon>Boletales incertae sedis</taxon>
        <taxon>Leucogyrophana</taxon>
    </lineage>
</organism>
<dbReference type="AlphaFoldDB" id="A0A0C9VQA8"/>
<dbReference type="Pfam" id="PF12770">
    <property type="entry name" value="CHAT"/>
    <property type="match status" value="1"/>
</dbReference>
<keyword evidence="3" id="KW-1185">Reference proteome</keyword>
<sequence>MEKQQVLDLRPPGHSDRHIALASLTTSLWTRYKLLGSKADLDLAIDMEKQVLDLCSQGHPDQHLALGNLVRNLQTQYNLLGSQADLNLAIDMQKQVLDLRLQGHPDQHTALASHAISLWTQYNLLGSQTDLELAIQLSQQALVMLPTMHPSYPWVAGVVTSIILKNSLQSSETLPSSISDSEEAFRIYSTLQGSTLHPSTALQTVVASWVQHAEQFQHPSMLDAYQTSLTVLDYQITTHSSLSLRHGTLQSKLTSLANNAFSSALRQNKTEQAVELLEQGRALLWTQLARLESPLAGLQSHSERGHDLAREFKDLSDKMRSFTNHSQGQGDSSDTTQYFKTLHSWEEVVRKIRLEPGFSRFLLPPLFMELREAACNGPVIIVNASKHGCDLLIVLHSQSPLRVPSVEVSLEDVKRLSSKFVRLIEDHDVNRRNLIIEALRELWQKIVHPVVQVLQGTLKLPVGKRIWWCPTAQFTALPFHAAGPYLPNQKNLMGLYCSSYTPSLSALNRARSCLSADGVSSTPLNLALVGQALPDESQGQELRTVDTELNLISDMLPASISFDKVTGPDATCAAVLEAFHTHRWVHLACHGAQDPKNPFDSSFAMKDGPLTLLNILQHKFVNSDLAFLSACHTAVGDRSTPDEVIHLAAGMQFAGFKSVIGTMWKVSDELAQHIVKRFYEQMFKVKQPSYKHAAVCLSNAVNQVGRENLVPLEQRIVFMHIGI</sequence>
<dbReference type="PANTHER" id="PTHR10098">
    <property type="entry name" value="RAPSYN-RELATED"/>
    <property type="match status" value="1"/>
</dbReference>
<dbReference type="InterPro" id="IPR011990">
    <property type="entry name" value="TPR-like_helical_dom_sf"/>
</dbReference>